<sequence length="146" mass="16080">MKKLVLLLLCFTTLGLVSCQKDTIVNQTTPNKTITVDVLPSDWVLSADRNTYSVDLDKIVNLAEIDRAHLDNDGTIVAISYPNSAGNFTSYSALPFVYNLQSYSFTAYEGGIVIEVQNSDTDTVDPIKPSTRVRVKITLVFAENVT</sequence>
<dbReference type="EMBL" id="SSHJ02000001">
    <property type="protein sequence ID" value="MFN0254826.1"/>
    <property type="molecule type" value="Genomic_DNA"/>
</dbReference>
<reference evidence="2 3" key="1">
    <citation type="submission" date="2024-12" db="EMBL/GenBank/DDBJ databases">
        <authorList>
            <person name="Hu S."/>
        </authorList>
    </citation>
    <scope>NUCLEOTIDE SEQUENCE [LARGE SCALE GENOMIC DNA]</scope>
    <source>
        <strain evidence="2 3">THG-T11</strain>
    </source>
</reference>
<evidence type="ECO:0000313" key="2">
    <source>
        <dbReference type="EMBL" id="MFN0254826.1"/>
    </source>
</evidence>
<evidence type="ECO:0000313" key="3">
    <source>
        <dbReference type="Proteomes" id="UP001517247"/>
    </source>
</evidence>
<feature type="chain" id="PRO_5047504140" evidence="1">
    <location>
        <begin position="19"/>
        <end position="146"/>
    </location>
</feature>
<dbReference type="RefSeq" id="WP_138721954.1">
    <property type="nucleotide sequence ID" value="NZ_SSHJ02000001.1"/>
</dbReference>
<proteinExistence type="predicted"/>
<keyword evidence="3" id="KW-1185">Reference proteome</keyword>
<organism evidence="2 3">
    <name type="scientific">Pedobacter ureilyticus</name>
    <dbReference type="NCBI Taxonomy" id="1393051"/>
    <lineage>
        <taxon>Bacteria</taxon>
        <taxon>Pseudomonadati</taxon>
        <taxon>Bacteroidota</taxon>
        <taxon>Sphingobacteriia</taxon>
        <taxon>Sphingobacteriales</taxon>
        <taxon>Sphingobacteriaceae</taxon>
        <taxon>Pedobacter</taxon>
    </lineage>
</organism>
<name>A0ABW9J6L7_9SPHI</name>
<comment type="caution">
    <text evidence="2">The sequence shown here is derived from an EMBL/GenBank/DDBJ whole genome shotgun (WGS) entry which is preliminary data.</text>
</comment>
<gene>
    <name evidence="2" type="ORF">E6A44_004540</name>
</gene>
<protein>
    <submittedName>
        <fullName evidence="2">Uncharacterized protein</fullName>
    </submittedName>
</protein>
<keyword evidence="1" id="KW-0732">Signal</keyword>
<accession>A0ABW9J6L7</accession>
<evidence type="ECO:0000256" key="1">
    <source>
        <dbReference type="SAM" id="SignalP"/>
    </source>
</evidence>
<dbReference type="Proteomes" id="UP001517247">
    <property type="component" value="Unassembled WGS sequence"/>
</dbReference>
<dbReference type="PROSITE" id="PS51257">
    <property type="entry name" value="PROKAR_LIPOPROTEIN"/>
    <property type="match status" value="1"/>
</dbReference>
<feature type="signal peptide" evidence="1">
    <location>
        <begin position="1"/>
        <end position="18"/>
    </location>
</feature>